<comment type="caution">
    <text evidence="2">The sequence shown here is derived from an EMBL/GenBank/DDBJ whole genome shotgun (WGS) entry which is preliminary data.</text>
</comment>
<feature type="transmembrane region" description="Helical" evidence="1">
    <location>
        <begin position="12"/>
        <end position="34"/>
    </location>
</feature>
<proteinExistence type="predicted"/>
<dbReference type="Proteomes" id="UP000005589">
    <property type="component" value="Unassembled WGS sequence"/>
</dbReference>
<reference evidence="2 3" key="1">
    <citation type="submission" date="2011-03" db="EMBL/GenBank/DDBJ databases">
        <authorList>
            <person name="Muzny D."/>
            <person name="Qin X."/>
            <person name="Deng J."/>
            <person name="Jiang H."/>
            <person name="Liu Y."/>
            <person name="Qu J."/>
            <person name="Song X.-Z."/>
            <person name="Zhang L."/>
            <person name="Thornton R."/>
            <person name="Coyle M."/>
            <person name="Francisco L."/>
            <person name="Jackson L."/>
            <person name="Javaid M."/>
            <person name="Korchina V."/>
            <person name="Kovar C."/>
            <person name="Mata R."/>
            <person name="Mathew T."/>
            <person name="Ngo R."/>
            <person name="Nguyen L."/>
            <person name="Nguyen N."/>
            <person name="Okwuonu G."/>
            <person name="Ongeri F."/>
            <person name="Pham C."/>
            <person name="Simmons D."/>
            <person name="Wilczek-Boney K."/>
            <person name="Hale W."/>
            <person name="Jakkamsetti A."/>
            <person name="Pham P."/>
            <person name="Ruth R."/>
            <person name="San Lucas F."/>
            <person name="Warren J."/>
            <person name="Zhang J."/>
            <person name="Zhao Z."/>
            <person name="Zhou C."/>
            <person name="Zhu D."/>
            <person name="Lee S."/>
            <person name="Bess C."/>
            <person name="Blankenburg K."/>
            <person name="Forbes L."/>
            <person name="Fu Q."/>
            <person name="Gubbala S."/>
            <person name="Hirani K."/>
            <person name="Jayaseelan J.C."/>
            <person name="Lara F."/>
            <person name="Munidasa M."/>
            <person name="Palculict T."/>
            <person name="Patil S."/>
            <person name="Pu L.-L."/>
            <person name="Saada N."/>
            <person name="Tang L."/>
            <person name="Weissenberger G."/>
            <person name="Zhu Y."/>
            <person name="Hemphill L."/>
            <person name="Shang Y."/>
            <person name="Youmans B."/>
            <person name="Ayvaz T."/>
            <person name="Ross M."/>
            <person name="Santibanez J."/>
            <person name="Aqrawi P."/>
            <person name="Gross S."/>
            <person name="Joshi V."/>
            <person name="Fowler G."/>
            <person name="Nazareth L."/>
            <person name="Reid J."/>
            <person name="Worley K."/>
            <person name="Petrosino J."/>
            <person name="Highlander S."/>
            <person name="Gibbs R."/>
        </authorList>
    </citation>
    <scope>NUCLEOTIDE SEQUENCE [LARGE SCALE GENOMIC DNA]</scope>
    <source>
        <strain evidence="2 3">SK355</strain>
    </source>
</reference>
<evidence type="ECO:0000313" key="2">
    <source>
        <dbReference type="EMBL" id="EGJ40908.1"/>
    </source>
</evidence>
<protein>
    <submittedName>
        <fullName evidence="2">Uncharacterized protein</fullName>
    </submittedName>
</protein>
<dbReference type="PATRIC" id="fig|888816.3.peg.1351"/>
<sequence length="42" mass="4142">MVTVPSAETVIVAAAGISGFAALTAAATAFLSVVDNLETLFT</sequence>
<dbReference type="HOGENOM" id="CLU_3258681_0_0_9"/>
<organism evidence="2 3">
    <name type="scientific">Streptococcus sanguinis SK355</name>
    <dbReference type="NCBI Taxonomy" id="888816"/>
    <lineage>
        <taxon>Bacteria</taxon>
        <taxon>Bacillati</taxon>
        <taxon>Bacillota</taxon>
        <taxon>Bacilli</taxon>
        <taxon>Lactobacillales</taxon>
        <taxon>Streptococcaceae</taxon>
        <taxon>Streptococcus</taxon>
    </lineage>
</organism>
<name>F3URC6_STRSA</name>
<evidence type="ECO:0000313" key="3">
    <source>
        <dbReference type="Proteomes" id="UP000005589"/>
    </source>
</evidence>
<gene>
    <name evidence="2" type="ORF">HMPREF9389_1384</name>
</gene>
<evidence type="ECO:0000256" key="1">
    <source>
        <dbReference type="SAM" id="Phobius"/>
    </source>
</evidence>
<keyword evidence="1" id="KW-0472">Membrane</keyword>
<accession>F3URC6</accession>
<keyword evidence="1" id="KW-0812">Transmembrane</keyword>
<dbReference type="AlphaFoldDB" id="F3URC6"/>
<keyword evidence="1" id="KW-1133">Transmembrane helix</keyword>
<dbReference type="EMBL" id="AFFN01000016">
    <property type="protein sequence ID" value="EGJ40908.1"/>
    <property type="molecule type" value="Genomic_DNA"/>
</dbReference>